<evidence type="ECO:0000313" key="1">
    <source>
        <dbReference type="EMBL" id="PWK35860.1"/>
    </source>
</evidence>
<dbReference type="GO" id="GO:0009306">
    <property type="term" value="P:protein secretion"/>
    <property type="evidence" value="ECO:0007669"/>
    <property type="project" value="InterPro"/>
</dbReference>
<dbReference type="RefSeq" id="WP_109601407.1">
    <property type="nucleotide sequence ID" value="NZ_BONA01000078.1"/>
</dbReference>
<reference evidence="1 2" key="1">
    <citation type="submission" date="2018-05" db="EMBL/GenBank/DDBJ databases">
        <title>Genomic Encyclopedia of Archaeal and Bacterial Type Strains, Phase II (KMG-II): from individual species to whole genera.</title>
        <authorList>
            <person name="Goeker M."/>
        </authorList>
    </citation>
    <scope>NUCLEOTIDE SEQUENCE [LARGE SCALE GENOMIC DNA]</scope>
    <source>
        <strain evidence="1 2">DSM 45184</strain>
    </source>
</reference>
<organism evidence="1 2">
    <name type="scientific">Actinoplanes xinjiangensis</name>
    <dbReference type="NCBI Taxonomy" id="512350"/>
    <lineage>
        <taxon>Bacteria</taxon>
        <taxon>Bacillati</taxon>
        <taxon>Actinomycetota</taxon>
        <taxon>Actinomycetes</taxon>
        <taxon>Micromonosporales</taxon>
        <taxon>Micromonosporaceae</taxon>
        <taxon>Actinoplanes</taxon>
    </lineage>
</organism>
<dbReference type="AlphaFoldDB" id="A0A316EX96"/>
<gene>
    <name evidence="1" type="ORF">BC793_12561</name>
</gene>
<proteinExistence type="predicted"/>
<keyword evidence="2" id="KW-1185">Reference proteome</keyword>
<dbReference type="InterPro" id="IPR022536">
    <property type="entry name" value="EspC"/>
</dbReference>
<sequence>MSAGMRFPVEAVRQHATAVGEVAEQMAVARSAVREVGMDRQAYGEICQFLPGLLEPLFGGAVEVLNGAVDALSETAHKLRVTAATIEAADVDSARGLTEAGRGPEPLL</sequence>
<dbReference type="Pfam" id="PF10824">
    <property type="entry name" value="T7SS_ESX_EspC"/>
    <property type="match status" value="1"/>
</dbReference>
<comment type="caution">
    <text evidence="1">The sequence shown here is derived from an EMBL/GenBank/DDBJ whole genome shotgun (WGS) entry which is preliminary data.</text>
</comment>
<accession>A0A316EX96</accession>
<dbReference type="OrthoDB" id="3402696at2"/>
<dbReference type="Proteomes" id="UP000245697">
    <property type="component" value="Unassembled WGS sequence"/>
</dbReference>
<name>A0A316EX96_9ACTN</name>
<dbReference type="EMBL" id="QGGR01000025">
    <property type="protein sequence ID" value="PWK35860.1"/>
    <property type="molecule type" value="Genomic_DNA"/>
</dbReference>
<evidence type="ECO:0000313" key="2">
    <source>
        <dbReference type="Proteomes" id="UP000245697"/>
    </source>
</evidence>
<protein>
    <submittedName>
        <fullName evidence="1">Excreted virulence factor EspC (Type VII ESX diderm)</fullName>
    </submittedName>
</protein>